<accession>A0A0G4GE63</accession>
<dbReference type="EMBL" id="CDMZ01001104">
    <property type="protein sequence ID" value="CEM27300.1"/>
    <property type="molecule type" value="Genomic_DNA"/>
</dbReference>
<reference evidence="2" key="1">
    <citation type="submission" date="2014-11" db="EMBL/GenBank/DDBJ databases">
        <authorList>
            <person name="Otto D Thomas"/>
            <person name="Naeem Raeece"/>
        </authorList>
    </citation>
    <scope>NUCLEOTIDE SEQUENCE</scope>
</reference>
<dbReference type="AlphaFoldDB" id="A0A0G4GE63"/>
<dbReference type="VEuPathDB" id="CryptoDB:Cvel_637"/>
<name>A0A0G4GE63_9ALVE</name>
<feature type="compositionally biased region" description="Acidic residues" evidence="1">
    <location>
        <begin position="714"/>
        <end position="729"/>
    </location>
</feature>
<sequence length="856" mass="94755">MTGSPSQEAQAPGNAGGANNGSAQVDLATSLALPSRPVSYFARNPPLPPLQPSVGHEVVVLSPRQLLQLKVQMDAHCQLLLQTLATCAQFLSAKPQLQAPFLSCLNLWTRLVEVRDDFILLKSVSSVSLWKDGSRPAPFPTASIVVGEEPRACLVDVPALRWSNFLAVMLGHEDPQFPSEMKKTLSRMDPFIDKSLLPDFDDLRFEWDTWRRIAQQGAGASVKEEIMKPCRDQIWTRSEDTLLALALHRTAYWGRIHSLLTGKVVDAEGVEAGKEEEEEEEFAPPLPPEFLAGSERDREANSAEGGPRTEGSTEIVVYTGTEEATGGALAEQHEQGSGAKGKDSIRSQWTREVEYRMQVRRRCFFPNKEARRIESRWSNLFTRSDERKGVPENPVRLWRRLRELPFQPWEDSRLISGMRRTGTDFLLVRELSLPHRDEGTLHKRAQQLRGKGHGLLKTGVIKTAKPGWRSRKGKATSGMSGGGGGMTAEREGGASGVDAEFPDGTPSESGIPEIPRDLNFSASEQAKKGPWGAGDLPLRLPEKATNGGIRIRQLWEKLGYDSKGLFVLCPGMFLLNAREALTILADADVSFRPVSLPFRRYLDTASEGNVMDAVEQRLAVPTAPVAVGRASYAKKYYREWYRRKKMGGVAGAGGAAVKIEEGEEGARGEDARGAEHFRQGHLHSVDSVGEGAGDVSESSPVSGMPVDVDMSAFDSDDLCEEEDEEEEEEWGRGGKGSKKRKGPPPKRSCHIDILADRSGKLQKKRHNQMKKGMGVKNLKRKTKGASGGRTRSIELDGASDDFLESQEDEEEYRDRAREGEPMHPVIFEDDDLDEDFPDEERCYDQNNSDLEEEDDI</sequence>
<proteinExistence type="predicted"/>
<feature type="compositionally biased region" description="Acidic residues" evidence="1">
    <location>
        <begin position="827"/>
        <end position="838"/>
    </location>
</feature>
<feature type="compositionally biased region" description="Basic and acidic residues" evidence="1">
    <location>
        <begin position="749"/>
        <end position="759"/>
    </location>
</feature>
<feature type="compositionally biased region" description="Acidic residues" evidence="1">
    <location>
        <begin position="797"/>
        <end position="811"/>
    </location>
</feature>
<protein>
    <submittedName>
        <fullName evidence="2">Uncharacterized protein</fullName>
    </submittedName>
</protein>
<feature type="compositionally biased region" description="Basic residues" evidence="1">
    <location>
        <begin position="760"/>
        <end position="769"/>
    </location>
</feature>
<feature type="compositionally biased region" description="Basic and acidic residues" evidence="1">
    <location>
        <begin position="812"/>
        <end position="821"/>
    </location>
</feature>
<gene>
    <name evidence="2" type="ORF">Cvel_637</name>
</gene>
<feature type="region of interest" description="Disordered" evidence="1">
    <location>
        <begin position="1"/>
        <end position="21"/>
    </location>
</feature>
<evidence type="ECO:0000256" key="1">
    <source>
        <dbReference type="SAM" id="MobiDB-lite"/>
    </source>
</evidence>
<evidence type="ECO:0000313" key="2">
    <source>
        <dbReference type="EMBL" id="CEM27300.1"/>
    </source>
</evidence>
<feature type="compositionally biased region" description="Basic residues" evidence="1">
    <location>
        <begin position="735"/>
        <end position="748"/>
    </location>
</feature>
<organism evidence="2">
    <name type="scientific">Chromera velia CCMP2878</name>
    <dbReference type="NCBI Taxonomy" id="1169474"/>
    <lineage>
        <taxon>Eukaryota</taxon>
        <taxon>Sar</taxon>
        <taxon>Alveolata</taxon>
        <taxon>Colpodellida</taxon>
        <taxon>Chromeraceae</taxon>
        <taxon>Chromera</taxon>
    </lineage>
</organism>
<feature type="region of interest" description="Disordered" evidence="1">
    <location>
        <begin position="685"/>
        <end position="856"/>
    </location>
</feature>
<feature type="region of interest" description="Disordered" evidence="1">
    <location>
        <begin position="270"/>
        <end position="345"/>
    </location>
</feature>
<feature type="region of interest" description="Disordered" evidence="1">
    <location>
        <begin position="467"/>
        <end position="494"/>
    </location>
</feature>